<name>A0ABR5T5N0_9BURK</name>
<feature type="compositionally biased region" description="Basic and acidic residues" evidence="1">
    <location>
        <begin position="21"/>
        <end position="32"/>
    </location>
</feature>
<evidence type="ECO:0000313" key="2">
    <source>
        <dbReference type="EMBL" id="KWZ38533.1"/>
    </source>
</evidence>
<gene>
    <name evidence="2" type="ORF">WS72_27275</name>
</gene>
<accession>A0ABR5T5N0</accession>
<sequence length="60" mass="6520">MPKKRADGHAARTASGKRAQSRRDAADWRGATKFDASMTSDAARARCRGATMRRNDVAAK</sequence>
<protein>
    <submittedName>
        <fullName evidence="2">Uncharacterized protein</fullName>
    </submittedName>
</protein>
<organism evidence="2 3">
    <name type="scientific">Burkholderia savannae</name>
    <dbReference type="NCBI Taxonomy" id="1637837"/>
    <lineage>
        <taxon>Bacteria</taxon>
        <taxon>Pseudomonadati</taxon>
        <taxon>Pseudomonadota</taxon>
        <taxon>Betaproteobacteria</taxon>
        <taxon>Burkholderiales</taxon>
        <taxon>Burkholderiaceae</taxon>
        <taxon>Burkholderia</taxon>
        <taxon>pseudomallei group</taxon>
    </lineage>
</organism>
<feature type="region of interest" description="Disordered" evidence="1">
    <location>
        <begin position="1"/>
        <end position="60"/>
    </location>
</feature>
<feature type="compositionally biased region" description="Basic and acidic residues" evidence="1">
    <location>
        <begin position="1"/>
        <end position="10"/>
    </location>
</feature>
<evidence type="ECO:0000313" key="3">
    <source>
        <dbReference type="Proteomes" id="UP000070255"/>
    </source>
</evidence>
<dbReference type="EMBL" id="LNJQ01000004">
    <property type="protein sequence ID" value="KWZ38533.1"/>
    <property type="molecule type" value="Genomic_DNA"/>
</dbReference>
<keyword evidence="3" id="KW-1185">Reference proteome</keyword>
<dbReference type="Proteomes" id="UP000070255">
    <property type="component" value="Unassembled WGS sequence"/>
</dbReference>
<evidence type="ECO:0000256" key="1">
    <source>
        <dbReference type="SAM" id="MobiDB-lite"/>
    </source>
</evidence>
<comment type="caution">
    <text evidence="2">The sequence shown here is derived from an EMBL/GenBank/DDBJ whole genome shotgun (WGS) entry which is preliminary data.</text>
</comment>
<proteinExistence type="predicted"/>
<reference evidence="2 3" key="1">
    <citation type="submission" date="2015-11" db="EMBL/GenBank/DDBJ databases">
        <authorList>
            <person name="Sahl J."/>
            <person name="Wagner D."/>
            <person name="Keim P."/>
        </authorList>
    </citation>
    <scope>NUCLEOTIDE SEQUENCE [LARGE SCALE GENOMIC DNA]</scope>
    <source>
        <strain evidence="2 3">BDU18</strain>
    </source>
</reference>